<gene>
    <name evidence="1" type="ORF">J3R30DRAFT_2601317</name>
</gene>
<dbReference type="EMBL" id="JAOTPV010000007">
    <property type="protein sequence ID" value="KAJ4480256.1"/>
    <property type="molecule type" value="Genomic_DNA"/>
</dbReference>
<evidence type="ECO:0000313" key="1">
    <source>
        <dbReference type="EMBL" id="KAJ4480256.1"/>
    </source>
</evidence>
<protein>
    <submittedName>
        <fullName evidence="1">Uncharacterized protein</fullName>
    </submittedName>
</protein>
<proteinExistence type="predicted"/>
<name>A0A9W9AED4_9AGAR</name>
<dbReference type="Proteomes" id="UP001150266">
    <property type="component" value="Unassembled WGS sequence"/>
</dbReference>
<sequence length="336" mass="38230">MCFLPVEIAEEILTKCTKNVLTYVARTNKLFCTLSERILYASIRLDTAGCIHATALRRCLQTLSETQKTVYVKQFDLYIFGPLQEQELNHLSTALVGMSNLKHLSLDIESFHAPVLGNFLACTLRRSSFSLSALRIPSIIECDSWIASQKHLEVVVIYDHDRAWEVETNDTVTRLRAWARQSKLLKKNVFLVNSRRGWPSDLIALPQSLPRWNTKNTTGLFAFPQFISVLYIFVEGPLNIHGNIDLCDKISQSFPAIQTLTVAAEESELQQIMNSNIISLFIAPFAELKFLRIRSWGSVCRNIMEQKIGLVQSWFSESKSLHTVIFPDMSIINKDS</sequence>
<dbReference type="AlphaFoldDB" id="A0A9W9AED4"/>
<keyword evidence="2" id="KW-1185">Reference proteome</keyword>
<organism evidence="1 2">
    <name type="scientific">Lentinula aciculospora</name>
    <dbReference type="NCBI Taxonomy" id="153920"/>
    <lineage>
        <taxon>Eukaryota</taxon>
        <taxon>Fungi</taxon>
        <taxon>Dikarya</taxon>
        <taxon>Basidiomycota</taxon>
        <taxon>Agaricomycotina</taxon>
        <taxon>Agaricomycetes</taxon>
        <taxon>Agaricomycetidae</taxon>
        <taxon>Agaricales</taxon>
        <taxon>Marasmiineae</taxon>
        <taxon>Omphalotaceae</taxon>
        <taxon>Lentinula</taxon>
    </lineage>
</organism>
<dbReference type="OrthoDB" id="2890621at2759"/>
<accession>A0A9W9AED4</accession>
<comment type="caution">
    <text evidence="1">The sequence shown here is derived from an EMBL/GenBank/DDBJ whole genome shotgun (WGS) entry which is preliminary data.</text>
</comment>
<reference evidence="1" key="1">
    <citation type="submission" date="2022-08" db="EMBL/GenBank/DDBJ databases">
        <title>A Global Phylogenomic Analysis of the Shiitake Genus Lentinula.</title>
        <authorList>
            <consortium name="DOE Joint Genome Institute"/>
            <person name="Sierra-Patev S."/>
            <person name="Min B."/>
            <person name="Naranjo-Ortiz M."/>
            <person name="Looney B."/>
            <person name="Konkel Z."/>
            <person name="Slot J.C."/>
            <person name="Sakamoto Y."/>
            <person name="Steenwyk J.L."/>
            <person name="Rokas A."/>
            <person name="Carro J."/>
            <person name="Camarero S."/>
            <person name="Ferreira P."/>
            <person name="Molpeceres G."/>
            <person name="Ruiz-Duenas F.J."/>
            <person name="Serrano A."/>
            <person name="Henrissat B."/>
            <person name="Drula E."/>
            <person name="Hughes K.W."/>
            <person name="Mata J.L."/>
            <person name="Ishikawa N.K."/>
            <person name="Vargas-Isla R."/>
            <person name="Ushijima S."/>
            <person name="Smith C.A."/>
            <person name="Ahrendt S."/>
            <person name="Andreopoulos W."/>
            <person name="He G."/>
            <person name="Labutti K."/>
            <person name="Lipzen A."/>
            <person name="Ng V."/>
            <person name="Riley R."/>
            <person name="Sandor L."/>
            <person name="Barry K."/>
            <person name="Martinez A.T."/>
            <person name="Xiao Y."/>
            <person name="Gibbons J.G."/>
            <person name="Terashima K."/>
            <person name="Grigoriev I.V."/>
            <person name="Hibbett D.S."/>
        </authorList>
    </citation>
    <scope>NUCLEOTIDE SEQUENCE</scope>
    <source>
        <strain evidence="1">JLM2183</strain>
    </source>
</reference>
<evidence type="ECO:0000313" key="2">
    <source>
        <dbReference type="Proteomes" id="UP001150266"/>
    </source>
</evidence>